<evidence type="ECO:0000313" key="3">
    <source>
        <dbReference type="Proteomes" id="UP000544222"/>
    </source>
</evidence>
<name>A0A7W5H248_9PORP</name>
<proteinExistence type="predicted"/>
<comment type="caution">
    <text evidence="2">The sequence shown here is derived from an EMBL/GenBank/DDBJ whole genome shotgun (WGS) entry which is preliminary data.</text>
</comment>
<organism evidence="2 3">
    <name type="scientific">Microbacter margulisiae</name>
    <dbReference type="NCBI Taxonomy" id="1350067"/>
    <lineage>
        <taxon>Bacteria</taxon>
        <taxon>Pseudomonadati</taxon>
        <taxon>Bacteroidota</taxon>
        <taxon>Bacteroidia</taxon>
        <taxon>Bacteroidales</taxon>
        <taxon>Porphyromonadaceae</taxon>
        <taxon>Microbacter</taxon>
    </lineage>
</organism>
<feature type="transmembrane region" description="Helical" evidence="1">
    <location>
        <begin position="170"/>
        <end position="187"/>
    </location>
</feature>
<dbReference type="RefSeq" id="WP_183413135.1">
    <property type="nucleotide sequence ID" value="NZ_JACHYB010000001.1"/>
</dbReference>
<dbReference type="AlphaFoldDB" id="A0A7W5H248"/>
<dbReference type="Proteomes" id="UP000544222">
    <property type="component" value="Unassembled WGS sequence"/>
</dbReference>
<evidence type="ECO:0000313" key="2">
    <source>
        <dbReference type="EMBL" id="MBB3187370.1"/>
    </source>
</evidence>
<keyword evidence="1" id="KW-1133">Transmembrane helix</keyword>
<keyword evidence="3" id="KW-1185">Reference proteome</keyword>
<accession>A0A7W5H248</accession>
<evidence type="ECO:0000256" key="1">
    <source>
        <dbReference type="SAM" id="Phobius"/>
    </source>
</evidence>
<dbReference type="EMBL" id="JACHYB010000001">
    <property type="protein sequence ID" value="MBB3187370.1"/>
    <property type="molecule type" value="Genomic_DNA"/>
</dbReference>
<gene>
    <name evidence="2" type="ORF">FHX64_001533</name>
</gene>
<reference evidence="2 3" key="1">
    <citation type="submission" date="2020-08" db="EMBL/GenBank/DDBJ databases">
        <title>Genomic Encyclopedia of Type Strains, Phase IV (KMG-IV): sequencing the most valuable type-strain genomes for metagenomic binning, comparative biology and taxonomic classification.</title>
        <authorList>
            <person name="Goeker M."/>
        </authorList>
    </citation>
    <scope>NUCLEOTIDE SEQUENCE [LARGE SCALE GENOMIC DNA]</scope>
    <source>
        <strain evidence="2 3">DSM 27471</strain>
    </source>
</reference>
<sequence>MSPPKASEEISDTSQNSFVTLLRCRKTDPGRLVKGYPPPEIIPVRLGFASARLGIVPARLENGVTPAENAVTRLAKVVTQAVIASARLEIVPARLENGVTPAKNAVTRLAKVVTQAVIASARLIISLARPEIRLVMVMKFIFMVIKFKVIIPTFIISGRKMNLFFAKQELLIRIGTAGFIMSRIIGVPQETVQKTV</sequence>
<keyword evidence="1" id="KW-0472">Membrane</keyword>
<keyword evidence="1" id="KW-0812">Transmembrane</keyword>
<feature type="transmembrane region" description="Helical" evidence="1">
    <location>
        <begin position="140"/>
        <end position="158"/>
    </location>
</feature>
<protein>
    <submittedName>
        <fullName evidence="2">Uncharacterized protein</fullName>
    </submittedName>
</protein>